<keyword evidence="11" id="KW-1185">Reference proteome</keyword>
<evidence type="ECO:0000256" key="2">
    <source>
        <dbReference type="ARBA" id="ARBA00022448"/>
    </source>
</evidence>
<feature type="transmembrane region" description="Helical" evidence="8">
    <location>
        <begin position="242"/>
        <end position="262"/>
    </location>
</feature>
<evidence type="ECO:0000313" key="10">
    <source>
        <dbReference type="EMBL" id="TWE15713.1"/>
    </source>
</evidence>
<dbReference type="InterPro" id="IPR004638">
    <property type="entry name" value="EmrB-like"/>
</dbReference>
<feature type="transmembrane region" description="Helical" evidence="8">
    <location>
        <begin position="321"/>
        <end position="343"/>
    </location>
</feature>
<feature type="transmembrane region" description="Helical" evidence="8">
    <location>
        <begin position="283"/>
        <end position="309"/>
    </location>
</feature>
<name>A0A561EJD7_9ACTN</name>
<evidence type="ECO:0000259" key="9">
    <source>
        <dbReference type="PROSITE" id="PS50850"/>
    </source>
</evidence>
<keyword evidence="4 8" id="KW-0812">Transmembrane</keyword>
<keyword evidence="3" id="KW-1003">Cell membrane</keyword>
<feature type="transmembrane region" description="Helical" evidence="8">
    <location>
        <begin position="20"/>
        <end position="45"/>
    </location>
</feature>
<dbReference type="OrthoDB" id="783189at2"/>
<dbReference type="AlphaFoldDB" id="A0A561EJD7"/>
<accession>A0A561EJD7</accession>
<keyword evidence="6 8" id="KW-0472">Membrane</keyword>
<dbReference type="GO" id="GO:0005886">
    <property type="term" value="C:plasma membrane"/>
    <property type="evidence" value="ECO:0007669"/>
    <property type="project" value="UniProtKB-SubCell"/>
</dbReference>
<evidence type="ECO:0000256" key="4">
    <source>
        <dbReference type="ARBA" id="ARBA00022692"/>
    </source>
</evidence>
<dbReference type="CDD" id="cd17321">
    <property type="entry name" value="MFS_MMR_MDR_like"/>
    <property type="match status" value="1"/>
</dbReference>
<proteinExistence type="predicted"/>
<dbReference type="PROSITE" id="PS50850">
    <property type="entry name" value="MFS"/>
    <property type="match status" value="1"/>
</dbReference>
<feature type="transmembrane region" description="Helical" evidence="8">
    <location>
        <begin position="145"/>
        <end position="167"/>
    </location>
</feature>
<evidence type="ECO:0000256" key="5">
    <source>
        <dbReference type="ARBA" id="ARBA00022989"/>
    </source>
</evidence>
<dbReference type="EMBL" id="VIVR01000001">
    <property type="protein sequence ID" value="TWE15713.1"/>
    <property type="molecule type" value="Genomic_DNA"/>
</dbReference>
<feature type="transmembrane region" description="Helical" evidence="8">
    <location>
        <begin position="350"/>
        <end position="369"/>
    </location>
</feature>
<protein>
    <submittedName>
        <fullName evidence="10">EmrB/QacA subfamily drug resistance transporter</fullName>
    </submittedName>
</protein>
<sequence length="486" mass="50327">MATHLLEAPPEPQLYRRRWLALAVILVVEAMDLLDTTITGVAAPAIHREFGGSESQIQWLSAAYTLSFAVLLVTGARLGDIYGRKRLFVLGAAGFTLASALCAAADGPGLLITARTVQGAFAALMIPQGLGLIRTMFPPKEMGAAFGLFGPVLGLSSVLGPTLGGYLVDADWFGTGWRMIFLVNLPLGAVAVLAGAKLFPANALTRAAEAVRLDLIGVPLISTAAVLLVFPLVQGRDLGWPLWTYLSMAASVPVLLLFARYQRLAQRRGGSPLVEPSLFGRRAFTAALATGVVFFGALSGLMLVFTLYLQLGLGWTPLHSGLTMIPLSLGMAGGAVLSGAVLGPKYGRRVLHGGLVVAALGALGVWATTAHWAGSLTSWELAPAVLVTGFGLGLIMAPFFDIALAGVEEHEVGSASGVLNAVQQLGGSVGVAVLGTTFFGWAASDGFQHAAGWTLGLAAAGLALAFAVAFLLPERARPHEEAAAGS</sequence>
<dbReference type="Pfam" id="PF07690">
    <property type="entry name" value="MFS_1"/>
    <property type="match status" value="1"/>
</dbReference>
<keyword evidence="5 8" id="KW-1133">Transmembrane helix</keyword>
<dbReference type="Gene3D" id="1.20.1250.20">
    <property type="entry name" value="MFS general substrate transporter like domains"/>
    <property type="match status" value="1"/>
</dbReference>
<dbReference type="PANTHER" id="PTHR42718">
    <property type="entry name" value="MAJOR FACILITATOR SUPERFAMILY MULTIDRUG TRANSPORTER MFSC"/>
    <property type="match status" value="1"/>
</dbReference>
<feature type="domain" description="Major facilitator superfamily (MFS) profile" evidence="9">
    <location>
        <begin position="21"/>
        <end position="477"/>
    </location>
</feature>
<comment type="caution">
    <text evidence="10">The sequence shown here is derived from an EMBL/GenBank/DDBJ whole genome shotgun (WGS) entry which is preliminary data.</text>
</comment>
<evidence type="ECO:0000256" key="1">
    <source>
        <dbReference type="ARBA" id="ARBA00004651"/>
    </source>
</evidence>
<dbReference type="Gene3D" id="1.20.1720.10">
    <property type="entry name" value="Multidrug resistance protein D"/>
    <property type="match status" value="1"/>
</dbReference>
<feature type="transmembrane region" description="Helical" evidence="8">
    <location>
        <begin position="87"/>
        <end position="106"/>
    </location>
</feature>
<dbReference type="GO" id="GO:0046677">
    <property type="term" value="P:response to antibiotic"/>
    <property type="evidence" value="ECO:0007669"/>
    <property type="project" value="UniProtKB-KW"/>
</dbReference>
<dbReference type="GO" id="GO:0022857">
    <property type="term" value="F:transmembrane transporter activity"/>
    <property type="evidence" value="ECO:0007669"/>
    <property type="project" value="InterPro"/>
</dbReference>
<dbReference type="RefSeq" id="WP_145787384.1">
    <property type="nucleotide sequence ID" value="NZ_BAAABR010000004.1"/>
</dbReference>
<dbReference type="InterPro" id="IPR036259">
    <property type="entry name" value="MFS_trans_sf"/>
</dbReference>
<reference evidence="10 11" key="1">
    <citation type="submission" date="2019-06" db="EMBL/GenBank/DDBJ databases">
        <title>Sequencing the genomes of 1000 actinobacteria strains.</title>
        <authorList>
            <person name="Klenk H.-P."/>
        </authorList>
    </citation>
    <scope>NUCLEOTIDE SEQUENCE [LARGE SCALE GENOMIC DNA]</scope>
    <source>
        <strain evidence="10 11">DSM 41649</strain>
    </source>
</reference>
<organism evidence="10 11">
    <name type="scientific">Kitasatospora atroaurantiaca</name>
    <dbReference type="NCBI Taxonomy" id="285545"/>
    <lineage>
        <taxon>Bacteria</taxon>
        <taxon>Bacillati</taxon>
        <taxon>Actinomycetota</taxon>
        <taxon>Actinomycetes</taxon>
        <taxon>Kitasatosporales</taxon>
        <taxon>Streptomycetaceae</taxon>
        <taxon>Kitasatospora</taxon>
    </lineage>
</organism>
<feature type="transmembrane region" description="Helical" evidence="8">
    <location>
        <begin position="425"/>
        <end position="444"/>
    </location>
</feature>
<evidence type="ECO:0000256" key="8">
    <source>
        <dbReference type="SAM" id="Phobius"/>
    </source>
</evidence>
<gene>
    <name evidence="10" type="ORF">FB465_0639</name>
</gene>
<feature type="transmembrane region" description="Helical" evidence="8">
    <location>
        <begin position="450"/>
        <end position="472"/>
    </location>
</feature>
<dbReference type="InterPro" id="IPR011701">
    <property type="entry name" value="MFS"/>
</dbReference>
<keyword evidence="2" id="KW-0813">Transport</keyword>
<feature type="transmembrane region" description="Helical" evidence="8">
    <location>
        <begin position="57"/>
        <end position="75"/>
    </location>
</feature>
<evidence type="ECO:0000313" key="11">
    <source>
        <dbReference type="Proteomes" id="UP000318416"/>
    </source>
</evidence>
<dbReference type="NCBIfam" id="TIGR00711">
    <property type="entry name" value="efflux_EmrB"/>
    <property type="match status" value="1"/>
</dbReference>
<dbReference type="InterPro" id="IPR020846">
    <property type="entry name" value="MFS_dom"/>
</dbReference>
<dbReference type="PANTHER" id="PTHR42718:SF39">
    <property type="entry name" value="ACTINORHODIN TRANSPORTER-RELATED"/>
    <property type="match status" value="1"/>
</dbReference>
<evidence type="ECO:0000256" key="6">
    <source>
        <dbReference type="ARBA" id="ARBA00023136"/>
    </source>
</evidence>
<comment type="subcellular location">
    <subcellularLocation>
        <location evidence="1">Cell membrane</location>
        <topology evidence="1">Multi-pass membrane protein</topology>
    </subcellularLocation>
</comment>
<evidence type="ECO:0000256" key="3">
    <source>
        <dbReference type="ARBA" id="ARBA00022475"/>
    </source>
</evidence>
<keyword evidence="7" id="KW-0046">Antibiotic resistance</keyword>
<feature type="transmembrane region" description="Helical" evidence="8">
    <location>
        <begin position="381"/>
        <end position="404"/>
    </location>
</feature>
<dbReference type="Proteomes" id="UP000318416">
    <property type="component" value="Unassembled WGS sequence"/>
</dbReference>
<evidence type="ECO:0000256" key="7">
    <source>
        <dbReference type="ARBA" id="ARBA00023251"/>
    </source>
</evidence>
<dbReference type="SUPFAM" id="SSF103473">
    <property type="entry name" value="MFS general substrate transporter"/>
    <property type="match status" value="1"/>
</dbReference>
<feature type="transmembrane region" description="Helical" evidence="8">
    <location>
        <begin position="112"/>
        <end position="133"/>
    </location>
</feature>
<feature type="transmembrane region" description="Helical" evidence="8">
    <location>
        <begin position="211"/>
        <end position="230"/>
    </location>
</feature>
<feature type="transmembrane region" description="Helical" evidence="8">
    <location>
        <begin position="179"/>
        <end position="199"/>
    </location>
</feature>